<comment type="cofactor">
    <cofactor evidence="1">
        <name>FAD</name>
        <dbReference type="ChEBI" id="CHEBI:57692"/>
    </cofactor>
</comment>
<evidence type="ECO:0000256" key="15">
    <source>
        <dbReference type="SAM" id="Phobius"/>
    </source>
</evidence>
<dbReference type="Pfam" id="PF01794">
    <property type="entry name" value="Ferric_reduct"/>
    <property type="match status" value="1"/>
</dbReference>
<dbReference type="GO" id="GO:0046872">
    <property type="term" value="F:metal ion binding"/>
    <property type="evidence" value="ECO:0007669"/>
    <property type="project" value="UniProtKB-KW"/>
</dbReference>
<evidence type="ECO:0000256" key="13">
    <source>
        <dbReference type="ARBA" id="ARBA00050970"/>
    </source>
</evidence>
<dbReference type="FunFam" id="3.40.50.80:FF:000039">
    <property type="entry name" value="Ferric reduction oxidase 3"/>
    <property type="match status" value="1"/>
</dbReference>
<dbReference type="PROSITE" id="PS51384">
    <property type="entry name" value="FAD_FR"/>
    <property type="match status" value="1"/>
</dbReference>
<dbReference type="InterPro" id="IPR017927">
    <property type="entry name" value="FAD-bd_FR_type"/>
</dbReference>
<keyword evidence="10" id="KW-0408">Iron</keyword>
<evidence type="ECO:0000313" key="18">
    <source>
        <dbReference type="Proteomes" id="UP001168098"/>
    </source>
</evidence>
<comment type="caution">
    <text evidence="17">The sequence shown here is derived from an EMBL/GenBank/DDBJ whole genome shotgun (WGS) entry which is preliminary data.</text>
</comment>
<dbReference type="SUPFAM" id="SSF52343">
    <property type="entry name" value="Ferredoxin reductase-like, C-terminal NADP-linked domain"/>
    <property type="match status" value="1"/>
</dbReference>
<keyword evidence="12 15" id="KW-0472">Membrane</keyword>
<evidence type="ECO:0000256" key="14">
    <source>
        <dbReference type="ARBA" id="ARBA00066905"/>
    </source>
</evidence>
<dbReference type="InterPro" id="IPR039261">
    <property type="entry name" value="FNR_nucleotide-bd"/>
</dbReference>
<keyword evidence="5 15" id="KW-0812">Transmembrane</keyword>
<keyword evidence="4" id="KW-0813">Transport</keyword>
<dbReference type="Gene3D" id="3.40.50.80">
    <property type="entry name" value="Nucleotide-binding domain of ferredoxin-NADP reductase (FNR) module"/>
    <property type="match status" value="1"/>
</dbReference>
<evidence type="ECO:0000256" key="12">
    <source>
        <dbReference type="ARBA" id="ARBA00023136"/>
    </source>
</evidence>
<feature type="transmembrane region" description="Helical" evidence="15">
    <location>
        <begin position="251"/>
        <end position="270"/>
    </location>
</feature>
<name>A0AA38Z3N4_VITRO</name>
<feature type="transmembrane region" description="Helical" evidence="15">
    <location>
        <begin position="70"/>
        <end position="90"/>
    </location>
</feature>
<evidence type="ECO:0000256" key="3">
    <source>
        <dbReference type="ARBA" id="ARBA00006278"/>
    </source>
</evidence>
<gene>
    <name evidence="17" type="ORF">PVL29_020305</name>
</gene>
<feature type="transmembrane region" description="Helical" evidence="15">
    <location>
        <begin position="213"/>
        <end position="236"/>
    </location>
</feature>
<feature type="transmembrane region" description="Helical" evidence="15">
    <location>
        <begin position="547"/>
        <end position="568"/>
    </location>
</feature>
<evidence type="ECO:0000313" key="17">
    <source>
        <dbReference type="EMBL" id="KAJ9681359.1"/>
    </source>
</evidence>
<dbReference type="Pfam" id="PF08022">
    <property type="entry name" value="FAD_binding_8"/>
    <property type="match status" value="1"/>
</dbReference>
<dbReference type="PANTHER" id="PTHR11972:SF41">
    <property type="entry name" value="FERRIC REDUCTION OXIDASE 2"/>
    <property type="match status" value="1"/>
</dbReference>
<feature type="transmembrane region" description="Helical" evidence="15">
    <location>
        <begin position="21"/>
        <end position="41"/>
    </location>
</feature>
<dbReference type="GO" id="GO:0006811">
    <property type="term" value="P:monoatomic ion transport"/>
    <property type="evidence" value="ECO:0007669"/>
    <property type="project" value="UniProtKB-KW"/>
</dbReference>
<dbReference type="PANTHER" id="PTHR11972">
    <property type="entry name" value="NADPH OXIDASE"/>
    <property type="match status" value="1"/>
</dbReference>
<keyword evidence="8 15" id="KW-1133">Transmembrane helix</keyword>
<evidence type="ECO:0000256" key="8">
    <source>
        <dbReference type="ARBA" id="ARBA00022989"/>
    </source>
</evidence>
<feature type="transmembrane region" description="Helical" evidence="15">
    <location>
        <begin position="282"/>
        <end position="299"/>
    </location>
</feature>
<dbReference type="InterPro" id="IPR013130">
    <property type="entry name" value="Fe3_Rdtase_TM_dom"/>
</dbReference>
<evidence type="ECO:0000256" key="5">
    <source>
        <dbReference type="ARBA" id="ARBA00022692"/>
    </source>
</evidence>
<dbReference type="CDD" id="cd06186">
    <property type="entry name" value="NOX_Duox_like_FAD_NADP"/>
    <property type="match status" value="1"/>
</dbReference>
<evidence type="ECO:0000259" key="16">
    <source>
        <dbReference type="PROSITE" id="PS51384"/>
    </source>
</evidence>
<sequence>MDPTVKKQSSSSDGAIRGVRAAMRLLALMIFLGVLVLFVMMPTNTYKKKWLVQVLAKTDSTYFGRQGATILIYTFPVLFSAVLGCAYLHLGKKLNNNKSKSSPKDRMAVLKRPVLVKGPLGIVSMIEMLFLVMFIALLVWSIYTYLCTGFQGIEDKAANKGEKLWVSKLGAAALRLALTGNIVLTFLFFPVARGSSILPLIGLTSEASIKYHIWLGHTCLTLFTTHGVCFIIRWIAKDSLWKQIREWDRTGVSILAGEISLLGGLVMWVTTFPRIRRKKFELFFYTHYLYIIFMLFFILHVGITYAFISLPSFYLFLVDRYLRFLQSQRKVRLISARVLPCETVELNFSKTPGLQYSPMSILFVNLPSVSKLQWHPFTVTSNSNLEQDKLSVTIKGDGSWSKKLYQMLSSSSSVDHLEASIEGPYGPVSTNFLGHDTLVMVSGGSGITPFISVIRELIFSSSVLKIKTPKIILISSFKSSSDLTMLDLILPISGGPLDLSGLQLQVEAYVTREKEPATENVKPLQALWFKPKATEAPASAILGPNSWLWLGAVISSSFVIFLVLMGLLTRYYIYPIDHNTGLDYPTSAQAAFNILLMCVSIAITASGAVLWNKKQNTMEARQVQNMEGSSAYGSPASFYNADRELESLPRQSLIQSTKVHYGKRPDLKRILFECKGKNIGVLASGPKKMRHEVATICSSGLADNLHFESISFSWLGCYKGAAGCRRVVDSTKLRRRLQQMELSSVKGARL</sequence>
<dbReference type="GO" id="GO:0005886">
    <property type="term" value="C:plasma membrane"/>
    <property type="evidence" value="ECO:0007669"/>
    <property type="project" value="TreeGrafter"/>
</dbReference>
<comment type="catalytic activity">
    <reaction evidence="13">
        <text>2 a Fe(II)-siderophore + NAD(+) + H(+) = 2 a Fe(III)-siderophore + NADH</text>
        <dbReference type="Rhea" id="RHEA:15061"/>
        <dbReference type="Rhea" id="RHEA-COMP:11342"/>
        <dbReference type="Rhea" id="RHEA-COMP:11344"/>
        <dbReference type="ChEBI" id="CHEBI:15378"/>
        <dbReference type="ChEBI" id="CHEBI:29033"/>
        <dbReference type="ChEBI" id="CHEBI:29034"/>
        <dbReference type="ChEBI" id="CHEBI:57540"/>
        <dbReference type="ChEBI" id="CHEBI:57945"/>
        <dbReference type="EC" id="1.16.1.7"/>
    </reaction>
</comment>
<keyword evidence="9" id="KW-0560">Oxidoreductase</keyword>
<dbReference type="InterPro" id="IPR013121">
    <property type="entry name" value="Fe_red_NAD-bd_6"/>
</dbReference>
<protein>
    <recommendedName>
        <fullName evidence="14">ferric-chelate reductase (NADH)</fullName>
        <ecNumber evidence="14">1.16.1.7</ecNumber>
    </recommendedName>
</protein>
<feature type="transmembrane region" description="Helical" evidence="15">
    <location>
        <begin position="588"/>
        <end position="611"/>
    </location>
</feature>
<keyword evidence="6" id="KW-0479">Metal-binding</keyword>
<proteinExistence type="inferred from homology"/>
<dbReference type="AlphaFoldDB" id="A0AA38Z3N4"/>
<accession>A0AA38Z3N4</accession>
<dbReference type="Proteomes" id="UP001168098">
    <property type="component" value="Unassembled WGS sequence"/>
</dbReference>
<evidence type="ECO:0000256" key="6">
    <source>
        <dbReference type="ARBA" id="ARBA00022723"/>
    </source>
</evidence>
<dbReference type="Pfam" id="PF08030">
    <property type="entry name" value="NAD_binding_6"/>
    <property type="match status" value="1"/>
</dbReference>
<feature type="domain" description="FAD-binding FR-type" evidence="16">
    <location>
        <begin position="326"/>
        <end position="431"/>
    </location>
</feature>
<dbReference type="EMBL" id="JARBHA010000015">
    <property type="protein sequence ID" value="KAJ9681359.1"/>
    <property type="molecule type" value="Genomic_DNA"/>
</dbReference>
<evidence type="ECO:0000256" key="9">
    <source>
        <dbReference type="ARBA" id="ARBA00023002"/>
    </source>
</evidence>
<dbReference type="GO" id="GO:0140618">
    <property type="term" value="F:ferric-chelate reductase (NADH) activity"/>
    <property type="evidence" value="ECO:0007669"/>
    <property type="project" value="UniProtKB-EC"/>
</dbReference>
<evidence type="ECO:0000256" key="10">
    <source>
        <dbReference type="ARBA" id="ARBA00023004"/>
    </source>
</evidence>
<evidence type="ECO:0000256" key="2">
    <source>
        <dbReference type="ARBA" id="ARBA00004141"/>
    </source>
</evidence>
<evidence type="ECO:0000256" key="4">
    <source>
        <dbReference type="ARBA" id="ARBA00022448"/>
    </source>
</evidence>
<dbReference type="InterPro" id="IPR013112">
    <property type="entry name" value="FAD-bd_8"/>
</dbReference>
<dbReference type="InterPro" id="IPR050369">
    <property type="entry name" value="RBOH/FRE"/>
</dbReference>
<keyword evidence="7" id="KW-0249">Electron transport</keyword>
<dbReference type="SFLD" id="SFLDS00052">
    <property type="entry name" value="Ferric_Reductase_Domain"/>
    <property type="match status" value="1"/>
</dbReference>
<evidence type="ECO:0000256" key="1">
    <source>
        <dbReference type="ARBA" id="ARBA00001974"/>
    </source>
</evidence>
<organism evidence="17 18">
    <name type="scientific">Vitis rotundifolia</name>
    <name type="common">Muscadine grape</name>
    <dbReference type="NCBI Taxonomy" id="103349"/>
    <lineage>
        <taxon>Eukaryota</taxon>
        <taxon>Viridiplantae</taxon>
        <taxon>Streptophyta</taxon>
        <taxon>Embryophyta</taxon>
        <taxon>Tracheophyta</taxon>
        <taxon>Spermatophyta</taxon>
        <taxon>Magnoliopsida</taxon>
        <taxon>eudicotyledons</taxon>
        <taxon>Gunneridae</taxon>
        <taxon>Pentapetalae</taxon>
        <taxon>rosids</taxon>
        <taxon>Vitales</taxon>
        <taxon>Vitaceae</taxon>
        <taxon>Viteae</taxon>
        <taxon>Vitis</taxon>
    </lineage>
</organism>
<comment type="similarity">
    <text evidence="3">Belongs to the ferric reductase (FRE) family.</text>
</comment>
<feature type="transmembrane region" description="Helical" evidence="15">
    <location>
        <begin position="120"/>
        <end position="143"/>
    </location>
</feature>
<dbReference type="EC" id="1.16.1.7" evidence="14"/>
<keyword evidence="11" id="KW-0406">Ion transport</keyword>
<evidence type="ECO:0000256" key="7">
    <source>
        <dbReference type="ARBA" id="ARBA00022982"/>
    </source>
</evidence>
<evidence type="ECO:0000256" key="11">
    <source>
        <dbReference type="ARBA" id="ARBA00023065"/>
    </source>
</evidence>
<dbReference type="SFLD" id="SFLDG01168">
    <property type="entry name" value="Ferric_reductase_subgroup_(FRE"/>
    <property type="match status" value="1"/>
</dbReference>
<feature type="transmembrane region" description="Helical" evidence="15">
    <location>
        <begin position="172"/>
        <end position="192"/>
    </location>
</feature>
<keyword evidence="18" id="KW-1185">Reference proteome</keyword>
<comment type="subcellular location">
    <subcellularLocation>
        <location evidence="2">Membrane</location>
        <topology evidence="2">Multi-pass membrane protein</topology>
    </subcellularLocation>
</comment>
<reference evidence="17 18" key="1">
    <citation type="journal article" date="2023" name="BMC Biotechnol.">
        <title>Vitis rotundifolia cv Carlos genome sequencing.</title>
        <authorList>
            <person name="Huff M."/>
            <person name="Hulse-Kemp A."/>
            <person name="Scheffler B."/>
            <person name="Youngblood R."/>
            <person name="Simpson S."/>
            <person name="Babiker E."/>
            <person name="Staton M."/>
        </authorList>
    </citation>
    <scope>NUCLEOTIDE SEQUENCE [LARGE SCALE GENOMIC DNA]</scope>
    <source>
        <tissue evidence="17">Leaf</tissue>
    </source>
</reference>